<dbReference type="InterPro" id="IPR001343">
    <property type="entry name" value="Hemolysn_Ca-bd"/>
</dbReference>
<protein>
    <recommendedName>
        <fullName evidence="5">Hemolysin-type calcium-binding repeat-containing protein</fullName>
    </recommendedName>
</protein>
<dbReference type="PRINTS" id="PR00313">
    <property type="entry name" value="CABNDNGRPT"/>
</dbReference>
<dbReference type="Gene3D" id="2.150.10.10">
    <property type="entry name" value="Serralysin-like metalloprotease, C-terminal"/>
    <property type="match status" value="3"/>
</dbReference>
<evidence type="ECO:0000313" key="3">
    <source>
        <dbReference type="EMBL" id="GIT93432.1"/>
    </source>
</evidence>
<dbReference type="InterPro" id="IPR011049">
    <property type="entry name" value="Serralysin-like_metalloprot_C"/>
</dbReference>
<gene>
    <name evidence="3" type="ORF">JANAI62_00550</name>
</gene>
<dbReference type="PROSITE" id="PS00330">
    <property type="entry name" value="HEMOLYSIN_CALCIUM"/>
    <property type="match status" value="4"/>
</dbReference>
<comment type="caution">
    <text evidence="3">The sequence shown here is derived from an EMBL/GenBank/DDBJ whole genome shotgun (WGS) entry which is preliminary data.</text>
</comment>
<dbReference type="RefSeq" id="WP_220746976.1">
    <property type="nucleotide sequence ID" value="NZ_BPFH01000001.1"/>
</dbReference>
<reference evidence="3 4" key="1">
    <citation type="submission" date="2021-05" db="EMBL/GenBank/DDBJ databases">
        <title>Bacteria Genome sequencing.</title>
        <authorList>
            <person name="Takabe Y."/>
            <person name="Nakajima Y."/>
            <person name="Suzuki S."/>
            <person name="Shiozaki T."/>
        </authorList>
    </citation>
    <scope>NUCLEOTIDE SEQUENCE [LARGE SCALE GENOMIC DNA]</scope>
    <source>
        <strain evidence="3 4">AI_62</strain>
    </source>
</reference>
<organism evidence="3 4">
    <name type="scientific">Jannaschia pagri</name>
    <dbReference type="NCBI Taxonomy" id="2829797"/>
    <lineage>
        <taxon>Bacteria</taxon>
        <taxon>Pseudomonadati</taxon>
        <taxon>Pseudomonadota</taxon>
        <taxon>Alphaproteobacteria</taxon>
        <taxon>Rhodobacterales</taxon>
        <taxon>Roseobacteraceae</taxon>
        <taxon>Jannaschia</taxon>
    </lineage>
</organism>
<evidence type="ECO:0000313" key="4">
    <source>
        <dbReference type="Proteomes" id="UP000786693"/>
    </source>
</evidence>
<dbReference type="Pfam" id="PF00353">
    <property type="entry name" value="HemolysinCabind"/>
    <property type="match status" value="4"/>
</dbReference>
<dbReference type="PANTHER" id="PTHR38340:SF1">
    <property type="entry name" value="S-LAYER PROTEIN"/>
    <property type="match status" value="1"/>
</dbReference>
<dbReference type="EMBL" id="BPFH01000001">
    <property type="protein sequence ID" value="GIT93432.1"/>
    <property type="molecule type" value="Genomic_DNA"/>
</dbReference>
<accession>A0ABQ4NH64</accession>
<proteinExistence type="predicted"/>
<dbReference type="Proteomes" id="UP000786693">
    <property type="component" value="Unassembled WGS sequence"/>
</dbReference>
<evidence type="ECO:0000256" key="2">
    <source>
        <dbReference type="ARBA" id="ARBA00022525"/>
    </source>
</evidence>
<evidence type="ECO:0008006" key="5">
    <source>
        <dbReference type="Google" id="ProtNLM"/>
    </source>
</evidence>
<dbReference type="PANTHER" id="PTHR38340">
    <property type="entry name" value="S-LAYER PROTEIN"/>
    <property type="match status" value="1"/>
</dbReference>
<name>A0ABQ4NH64_9RHOB</name>
<sequence>MTSFNILSTTSIQRSLTGSEHGFIAQGVGIIATEPVANATPGVTIKGTTNTLTVLGFINNGTDSSVSFEDANGAFVTIGSSGSVTSGAVAAAALSGTFVGNGIRMTNAGLISNGLGNGVLLTAVNGSTSVVDIFNTTTGILQGAFTGLELNPRFSRANVVNDGLITGGVTGVNLTYTEFATSTQTVNNSGDIVGGQTGLFITASFITPLKVTNTGVISGGQSGAAITSRGTIEFVNSGTLSGSANSLTLEGARGNATILNSGNLVGDVQLGSGADVFDTRGGTVTGTVNLGDGADTVLLDDASVTLVGGGGVDLVRSWVGYHMRTSDLEQLVLEGTEDLKGAGNSGNNVITGNVGDNALFGFAGNDTLLGQEGNDKLFGSAGVDNVSGGDGDDWIHGGADRDVLQGGSGNDLIQGGTGDDVLDGGEGRNTLEGGVGDDIIIAGVDAETIHGGQGEDLISFAGSLSRVVVNIGVNFTSGGAAEGDVISGFEQLVGSNFDDVLVGSSGNNVISGQRGADRLRGEAGEDSLTGGAGADTLDGGTGADLVSYQFSQARVIVNLETGFTSGGDAAGDVLISIERAEGSNLNDRIVGSTDGNRLFGLDGEDYLDGAAGSDIIEGGRGNDDLLGGAGADRFVFGLFSGNDRILDFEDGSDIIDLRPYNVLQFSDLALSVDDDDLLINIGGFGTSIRLVSENGQTVLTEADFLFS</sequence>
<dbReference type="InterPro" id="IPR018511">
    <property type="entry name" value="Hemolysin-typ_Ca-bd_CS"/>
</dbReference>
<dbReference type="InterPro" id="IPR050557">
    <property type="entry name" value="RTX_toxin/Mannuronan_C5-epim"/>
</dbReference>
<comment type="subcellular location">
    <subcellularLocation>
        <location evidence="1">Secreted</location>
    </subcellularLocation>
</comment>
<dbReference type="SUPFAM" id="SSF51120">
    <property type="entry name" value="beta-Roll"/>
    <property type="match status" value="3"/>
</dbReference>
<keyword evidence="2" id="KW-0964">Secreted</keyword>
<evidence type="ECO:0000256" key="1">
    <source>
        <dbReference type="ARBA" id="ARBA00004613"/>
    </source>
</evidence>
<keyword evidence="4" id="KW-1185">Reference proteome</keyword>